<evidence type="ECO:0000256" key="1">
    <source>
        <dbReference type="ARBA" id="ARBA00004123"/>
    </source>
</evidence>
<dbReference type="InterPro" id="IPR013520">
    <property type="entry name" value="Ribonucl_H"/>
</dbReference>
<keyword evidence="5" id="KW-0269">Exonuclease</keyword>
<keyword evidence="3" id="KW-0540">Nuclease</keyword>
<comment type="function">
    <text evidence="7">Exoribonuclease involved in ribosome biosynthesis. Involved in the processing of ITS1, the internal transcribed spacer localized between the 18S and 5.8S rRNAs.</text>
</comment>
<protein>
    <submittedName>
        <fullName evidence="10">Interferon stimulated exonuclease 20 like 2</fullName>
    </submittedName>
</protein>
<dbReference type="Proteomes" id="UP000261540">
    <property type="component" value="Unplaced"/>
</dbReference>
<evidence type="ECO:0000313" key="11">
    <source>
        <dbReference type="Proteomes" id="UP000261540"/>
    </source>
</evidence>
<reference evidence="10" key="2">
    <citation type="submission" date="2025-09" db="UniProtKB">
        <authorList>
            <consortium name="Ensembl"/>
        </authorList>
    </citation>
    <scope>IDENTIFICATION</scope>
</reference>
<evidence type="ECO:0000256" key="7">
    <source>
        <dbReference type="ARBA" id="ARBA00025599"/>
    </source>
</evidence>
<dbReference type="Gene3D" id="3.30.420.10">
    <property type="entry name" value="Ribonuclease H-like superfamily/Ribonuclease H"/>
    <property type="match status" value="1"/>
</dbReference>
<keyword evidence="4" id="KW-0378">Hydrolase</keyword>
<feature type="compositionally biased region" description="Basic and acidic residues" evidence="8">
    <location>
        <begin position="54"/>
        <end position="77"/>
    </location>
</feature>
<keyword evidence="6" id="KW-0539">Nucleus</keyword>
<dbReference type="OrthoDB" id="16516at2759"/>
<dbReference type="FunFam" id="3.30.420.10:FF:000007">
    <property type="entry name" value="Interferon-stimulated exonuclease gene 20"/>
    <property type="match status" value="1"/>
</dbReference>
<comment type="subcellular location">
    <subcellularLocation>
        <location evidence="1">Nucleus</location>
    </subcellularLocation>
</comment>
<evidence type="ECO:0000313" key="10">
    <source>
        <dbReference type="Ensembl" id="ENSPKIP00000029202.1"/>
    </source>
</evidence>
<evidence type="ECO:0000256" key="3">
    <source>
        <dbReference type="ARBA" id="ARBA00022722"/>
    </source>
</evidence>
<accession>A0A3B3SEM2</accession>
<feature type="compositionally biased region" description="Polar residues" evidence="8">
    <location>
        <begin position="94"/>
        <end position="122"/>
    </location>
</feature>
<dbReference type="PANTHER" id="PTHR12801:SF45">
    <property type="entry name" value="RNA EXONUCLEASE 4"/>
    <property type="match status" value="1"/>
</dbReference>
<evidence type="ECO:0000256" key="6">
    <source>
        <dbReference type="ARBA" id="ARBA00023242"/>
    </source>
</evidence>
<dbReference type="GO" id="GO:0004527">
    <property type="term" value="F:exonuclease activity"/>
    <property type="evidence" value="ECO:0007669"/>
    <property type="project" value="UniProtKB-KW"/>
</dbReference>
<evidence type="ECO:0000259" key="9">
    <source>
        <dbReference type="SMART" id="SM00479"/>
    </source>
</evidence>
<name>A0A3B3SEM2_9TELE</name>
<keyword evidence="2" id="KW-0698">rRNA processing</keyword>
<dbReference type="GO" id="GO:0006364">
    <property type="term" value="P:rRNA processing"/>
    <property type="evidence" value="ECO:0007669"/>
    <property type="project" value="UniProtKB-KW"/>
</dbReference>
<reference evidence="10" key="1">
    <citation type="submission" date="2025-08" db="UniProtKB">
        <authorList>
            <consortium name="Ensembl"/>
        </authorList>
    </citation>
    <scope>IDENTIFICATION</scope>
</reference>
<evidence type="ECO:0000256" key="4">
    <source>
        <dbReference type="ARBA" id="ARBA00022801"/>
    </source>
</evidence>
<dbReference type="SUPFAM" id="SSF53098">
    <property type="entry name" value="Ribonuclease H-like"/>
    <property type="match status" value="1"/>
</dbReference>
<dbReference type="AlphaFoldDB" id="A0A3B3SEM2"/>
<dbReference type="GO" id="GO:0003676">
    <property type="term" value="F:nucleic acid binding"/>
    <property type="evidence" value="ECO:0007669"/>
    <property type="project" value="InterPro"/>
</dbReference>
<evidence type="ECO:0000256" key="8">
    <source>
        <dbReference type="SAM" id="MobiDB-lite"/>
    </source>
</evidence>
<dbReference type="GO" id="GO:0005730">
    <property type="term" value="C:nucleolus"/>
    <property type="evidence" value="ECO:0007669"/>
    <property type="project" value="UniProtKB-ARBA"/>
</dbReference>
<dbReference type="Pfam" id="PF00929">
    <property type="entry name" value="RNase_T"/>
    <property type="match status" value="1"/>
</dbReference>
<dbReference type="STRING" id="1676925.ENSPKIP00000029202"/>
<keyword evidence="11" id="KW-1185">Reference proteome</keyword>
<feature type="region of interest" description="Disordered" evidence="8">
    <location>
        <begin position="1"/>
        <end position="152"/>
    </location>
</feature>
<feature type="compositionally biased region" description="Low complexity" evidence="8">
    <location>
        <begin position="81"/>
        <end position="93"/>
    </location>
</feature>
<dbReference type="InterPro" id="IPR012337">
    <property type="entry name" value="RNaseH-like_sf"/>
</dbReference>
<dbReference type="SMART" id="SM00479">
    <property type="entry name" value="EXOIII"/>
    <property type="match status" value="1"/>
</dbReference>
<dbReference type="InterPro" id="IPR047021">
    <property type="entry name" value="REXO1/3/4-like"/>
</dbReference>
<evidence type="ECO:0000256" key="2">
    <source>
        <dbReference type="ARBA" id="ARBA00022552"/>
    </source>
</evidence>
<feature type="compositionally biased region" description="Basic residues" evidence="8">
    <location>
        <begin position="26"/>
        <end position="50"/>
    </location>
</feature>
<evidence type="ECO:0000256" key="5">
    <source>
        <dbReference type="ARBA" id="ARBA00022839"/>
    </source>
</evidence>
<sequence length="345" mass="38667">MSELMLNLEFSSDGVPDSEKTTSTGKQKHVNFLKRRRFLERKGLLHKNQHQHWQSKDVAKDPSRRPDWARKKQDKPFVRNPPATTHAAPKTAASQSTQKPSLSKECSTSDTHRFSQSSLTIQSKERNRTTAIPKTNKSLLAVPSQSLSKPRQGTSEQVFLFGNPHKYVALDCEMVGTGPKGRNSELARCSIVSYDGDIVYDKYVSPSLPVTDFRTRWSGIKPKHLHKAPPFNQARVEILKILKGKVVVGHSIQNDFKVLHYTHPPGLTRDIAKIPLLSKKAGFPEQQTVSLKKLSQILLKQDIQVGKMGHSSVEDAKASMDVYKTVEVEWEQHLAMNMNGGSGQS</sequence>
<feature type="domain" description="Exonuclease" evidence="9">
    <location>
        <begin position="166"/>
        <end position="332"/>
    </location>
</feature>
<dbReference type="GeneTree" id="ENSGT00940000159724"/>
<organism evidence="10 11">
    <name type="scientific">Paramormyrops kingsleyae</name>
    <dbReference type="NCBI Taxonomy" id="1676925"/>
    <lineage>
        <taxon>Eukaryota</taxon>
        <taxon>Metazoa</taxon>
        <taxon>Chordata</taxon>
        <taxon>Craniata</taxon>
        <taxon>Vertebrata</taxon>
        <taxon>Euteleostomi</taxon>
        <taxon>Actinopterygii</taxon>
        <taxon>Neopterygii</taxon>
        <taxon>Teleostei</taxon>
        <taxon>Osteoglossocephala</taxon>
        <taxon>Osteoglossomorpha</taxon>
        <taxon>Osteoglossiformes</taxon>
        <taxon>Mormyridae</taxon>
        <taxon>Paramormyrops</taxon>
    </lineage>
</organism>
<dbReference type="Ensembl" id="ENSPKIT00000009994.1">
    <property type="protein sequence ID" value="ENSPKIP00000029202.1"/>
    <property type="gene ID" value="ENSPKIG00000010547.1"/>
</dbReference>
<dbReference type="PANTHER" id="PTHR12801">
    <property type="entry name" value="RNA EXONUCLEASE REXO1 / RECO3 FAMILY MEMBER-RELATED"/>
    <property type="match status" value="1"/>
</dbReference>
<feature type="compositionally biased region" description="Polar residues" evidence="8">
    <location>
        <begin position="129"/>
        <end position="152"/>
    </location>
</feature>
<dbReference type="InterPro" id="IPR036397">
    <property type="entry name" value="RNaseH_sf"/>
</dbReference>
<proteinExistence type="predicted"/>